<reference evidence="4 5" key="1">
    <citation type="submission" date="2019-08" db="EMBL/GenBank/DDBJ databases">
        <authorList>
            <person name="Peeters C."/>
        </authorList>
    </citation>
    <scope>NUCLEOTIDE SEQUENCE [LARGE SCALE GENOMIC DNA]</scope>
    <source>
        <strain evidence="4 5">LMG 31110</strain>
    </source>
</reference>
<keyword evidence="1" id="KW-0732">Signal</keyword>
<dbReference type="NCBIfam" id="TIGR01414">
    <property type="entry name" value="autotrans_barl"/>
    <property type="match status" value="1"/>
</dbReference>
<protein>
    <submittedName>
        <fullName evidence="4">Outer membrane autotransporter</fullName>
    </submittedName>
</protein>
<evidence type="ECO:0000256" key="1">
    <source>
        <dbReference type="ARBA" id="ARBA00022729"/>
    </source>
</evidence>
<dbReference type="Proteomes" id="UP000337189">
    <property type="component" value="Unassembled WGS sequence"/>
</dbReference>
<dbReference type="InterPro" id="IPR036709">
    <property type="entry name" value="Autotransporte_beta_dom_sf"/>
</dbReference>
<name>A0A5E4T1S8_9BURK</name>
<evidence type="ECO:0000313" key="5">
    <source>
        <dbReference type="Proteomes" id="UP000337189"/>
    </source>
</evidence>
<feature type="compositionally biased region" description="Gly residues" evidence="2">
    <location>
        <begin position="120"/>
        <end position="129"/>
    </location>
</feature>
<dbReference type="GO" id="GO:0019867">
    <property type="term" value="C:outer membrane"/>
    <property type="evidence" value="ECO:0007669"/>
    <property type="project" value="InterPro"/>
</dbReference>
<sequence length="1232" mass="117652">MVQRKRRLTAHPAKPATPASLTPSTLDCVTAPARGSAHRPAGARLIRTAGSTAIALALAGTAAPAWAAACSISDTSGCGALGGDGVPGRSGGGGAGNGQGGGSSHINASAVTVQDTGSWGTQGTGGAGATGDTASAPANGPAQSLTGNWVFSNGTTIGAAGNTGPDGLNFGSGGNGGNTGLYYLGSNITVMPAATFTGGAGGNGGNTSNGVSGNGGGGGGGGSGMTSAGVIATIYNYGAITGGAGGAGGSGGFGGGGGAGGDGLLALSGLAAIINTGTITGGAGGAAGAGTTQSAAGGAGGIGVNLSGTHNSLSNTGTISGGLGNGAGGGGVGVVTRGTDSILNSGLIMGGLTGGGGTRAAAIEFGGTNNTLNLQTGSSILGNLLFDAGATATIAALNPGLALNNDVILSDAASGVTFSTTSAGMTMSGVISGTGTLNLVGANTLTMTGANTFTGTTTISGGTLALSGNGSIGNSSGVVLNSVLDISAVTAGASIQALTGTGTVWLGAQTLSLTNAAGTFNGVINGSGAVRVAAGTQTLTGVNTYTGATVIDNGATLKLSGNGSVAASGGVTNNGTLDISATSGGTSLTSLVGSGAVALGQRTLTLTNASGVFAGTISGSGGLTLNGGTQSLSAANTYTGATTINGGTLALTGGGSLSSASTLSLMGSGATLDFSSAGAQTLSGLNGAAGTRMLVGANTLTVNSATDSTYAGQLVGSGAFVKQGAGMLVLNGASTGFTGTTTVSGGTLEVGDASHDGAAIGGNVAVGAQGILRGHGTVLGNVANSGVVAPGGSIGTLRVGGNYTQASNATLSIEVSPTAASLLMVSGSATLNGTLAITYDPGTYSATRYTVVSATNGVSGRFSSVTGTLATGANLGGLQSSVAYGANDVTLLLADPASGNSGASGPSTPVVIAPKNTSLYTALGTAALMNAQSATSAVLDRATRRAVDTGLATGDTAQAPGISSVWATATGLHGRVSGTGTQPGFQENQYGFLAGAEKRGERNTFGLAGGYSHADLSEENTANSGTRDTLRLAAYASREMGPVDVAATVGYGIHFLSQKRPFANIGTAEGDHIGQEFTAATQASAPLAFGGIVMTPRVGLRYAYFHANGFDESGAGGQNLRVGTDNTRSLQPFVGVTFDKAFGDAQRPMNVQFRVAYAHELLDAGRAITVASQDGTMFVAPGANLPRGFLTLGVGLSVTLAKRLDISLDYDALINTARASAQAGSLKVSYRF</sequence>
<accession>A0A5E4T1S8</accession>
<proteinExistence type="predicted"/>
<feature type="region of interest" description="Disordered" evidence="2">
    <location>
        <begin position="115"/>
        <end position="147"/>
    </location>
</feature>
<feature type="domain" description="Autotransporter" evidence="3">
    <location>
        <begin position="958"/>
        <end position="1232"/>
    </location>
</feature>
<evidence type="ECO:0000313" key="4">
    <source>
        <dbReference type="EMBL" id="VVD81232.1"/>
    </source>
</evidence>
<dbReference type="SMART" id="SM00869">
    <property type="entry name" value="Autotransporter"/>
    <property type="match status" value="1"/>
</dbReference>
<dbReference type="EMBL" id="CABPSJ010000001">
    <property type="protein sequence ID" value="VVD81232.1"/>
    <property type="molecule type" value="Genomic_DNA"/>
</dbReference>
<dbReference type="SUPFAM" id="SSF51126">
    <property type="entry name" value="Pectin lyase-like"/>
    <property type="match status" value="2"/>
</dbReference>
<dbReference type="PROSITE" id="PS51208">
    <property type="entry name" value="AUTOTRANSPORTER"/>
    <property type="match status" value="1"/>
</dbReference>
<evidence type="ECO:0000259" key="3">
    <source>
        <dbReference type="PROSITE" id="PS51208"/>
    </source>
</evidence>
<dbReference type="InterPro" id="IPR013425">
    <property type="entry name" value="Autotrns_rpt"/>
</dbReference>
<dbReference type="NCBIfam" id="TIGR02601">
    <property type="entry name" value="autotrns_rpt"/>
    <property type="match status" value="4"/>
</dbReference>
<dbReference type="Gene3D" id="2.40.128.130">
    <property type="entry name" value="Autotransporter beta-domain"/>
    <property type="match status" value="1"/>
</dbReference>
<dbReference type="Pfam" id="PF12951">
    <property type="entry name" value="PATR"/>
    <property type="match status" value="4"/>
</dbReference>
<dbReference type="AlphaFoldDB" id="A0A5E4T1S8"/>
<dbReference type="SUPFAM" id="SSF103515">
    <property type="entry name" value="Autotransporter"/>
    <property type="match status" value="1"/>
</dbReference>
<gene>
    <name evidence="4" type="ORF">PCO31110_01140</name>
</gene>
<dbReference type="InterPro" id="IPR005546">
    <property type="entry name" value="Autotransporte_beta"/>
</dbReference>
<feature type="region of interest" description="Disordered" evidence="2">
    <location>
        <begin position="1"/>
        <end position="25"/>
    </location>
</feature>
<evidence type="ECO:0000256" key="2">
    <source>
        <dbReference type="SAM" id="MobiDB-lite"/>
    </source>
</evidence>
<dbReference type="InterPro" id="IPR011050">
    <property type="entry name" value="Pectin_lyase_fold/virulence"/>
</dbReference>
<dbReference type="Pfam" id="PF03797">
    <property type="entry name" value="Autotransporter"/>
    <property type="match status" value="1"/>
</dbReference>
<dbReference type="InterPro" id="IPR006315">
    <property type="entry name" value="OM_autotransptr_brl_dom"/>
</dbReference>
<organism evidence="4 5">
    <name type="scientific">Pandoraea communis</name>
    <dbReference type="NCBI Taxonomy" id="2508297"/>
    <lineage>
        <taxon>Bacteria</taxon>
        <taxon>Pseudomonadati</taxon>
        <taxon>Pseudomonadota</taxon>
        <taxon>Betaproteobacteria</taxon>
        <taxon>Burkholderiales</taxon>
        <taxon>Burkholderiaceae</taxon>
        <taxon>Pandoraea</taxon>
    </lineage>
</organism>